<evidence type="ECO:0008006" key="3">
    <source>
        <dbReference type="Google" id="ProtNLM"/>
    </source>
</evidence>
<dbReference type="Proteomes" id="UP001236507">
    <property type="component" value="Unassembled WGS sequence"/>
</dbReference>
<dbReference type="RefSeq" id="WP_283343283.1">
    <property type="nucleotide sequence ID" value="NZ_JASHIF010000002.1"/>
</dbReference>
<evidence type="ECO:0000313" key="1">
    <source>
        <dbReference type="EMBL" id="MDI9858012.1"/>
    </source>
</evidence>
<comment type="caution">
    <text evidence="1">The sequence shown here is derived from an EMBL/GenBank/DDBJ whole genome shotgun (WGS) entry which is preliminary data.</text>
</comment>
<organism evidence="1 2">
    <name type="scientific">Flectobacillus roseus</name>
    <dbReference type="NCBI Taxonomy" id="502259"/>
    <lineage>
        <taxon>Bacteria</taxon>
        <taxon>Pseudomonadati</taxon>
        <taxon>Bacteroidota</taxon>
        <taxon>Cytophagia</taxon>
        <taxon>Cytophagales</taxon>
        <taxon>Flectobacillaceae</taxon>
        <taxon>Flectobacillus</taxon>
    </lineage>
</organism>
<dbReference type="EMBL" id="JASHIF010000002">
    <property type="protein sequence ID" value="MDI9858012.1"/>
    <property type="molecule type" value="Genomic_DNA"/>
</dbReference>
<reference evidence="1 2" key="1">
    <citation type="submission" date="2023-05" db="EMBL/GenBank/DDBJ databases">
        <title>Novel species of genus Flectobacillus isolated from stream in China.</title>
        <authorList>
            <person name="Lu H."/>
        </authorList>
    </citation>
    <scope>NUCLEOTIDE SEQUENCE [LARGE SCALE GENOMIC DNA]</scope>
    <source>
        <strain evidence="1 2">KCTC 42575</strain>
    </source>
</reference>
<sequence>MEKVEFRVLRFEDCRSSQSELEIGGVYTGEIDKNRVYFTDQAGDNWTFYLNDTCELV</sequence>
<evidence type="ECO:0000313" key="2">
    <source>
        <dbReference type="Proteomes" id="UP001236507"/>
    </source>
</evidence>
<name>A0ABT6Y390_9BACT</name>
<proteinExistence type="predicted"/>
<keyword evidence="2" id="KW-1185">Reference proteome</keyword>
<gene>
    <name evidence="1" type="ORF">QM524_02210</name>
</gene>
<accession>A0ABT6Y390</accession>
<protein>
    <recommendedName>
        <fullName evidence="3">DUF5348 domain-containing protein</fullName>
    </recommendedName>
</protein>